<name>A0ABW3GVI8_9BACL</name>
<dbReference type="EMBL" id="JBHTJF010000016">
    <property type="protein sequence ID" value="MFD0942869.1"/>
    <property type="molecule type" value="Genomic_DNA"/>
</dbReference>
<keyword evidence="2" id="KW-1185">Reference proteome</keyword>
<sequence length="247" mass="29477">MDYNIFVNYVDESKTQNELESLKNNYTFFYSPPYLEEVANIKHVNRKERIDKYILYIDRLFERNIFLPVENGDIIAYKERARETFERVIKYLHMTKTAEDLEYKQMKAFKMMQNEFLFDSKVISNIATDQIFYDDKVQSFLDFINIHANNFIIFRLPMENAYFYLSNHRKTEQLISTLFNVLESIGYKGEKIKKSVSRLHDVSHAIYATKADIFVTNDVRFAAKCRAVYEYAGVTTKVMSYDEFLRL</sequence>
<proteinExistence type="predicted"/>
<gene>
    <name evidence="1" type="ORF">ACFQ0V_03695</name>
</gene>
<evidence type="ECO:0000313" key="1">
    <source>
        <dbReference type="EMBL" id="MFD0942869.1"/>
    </source>
</evidence>
<protein>
    <recommendedName>
        <fullName evidence="3">PIN domain-containing protein</fullName>
    </recommendedName>
</protein>
<reference evidence="2" key="1">
    <citation type="journal article" date="2019" name="Int. J. Syst. Evol. Microbiol.">
        <title>The Global Catalogue of Microorganisms (GCM) 10K type strain sequencing project: providing services to taxonomists for standard genome sequencing and annotation.</title>
        <authorList>
            <consortium name="The Broad Institute Genomics Platform"/>
            <consortium name="The Broad Institute Genome Sequencing Center for Infectious Disease"/>
            <person name="Wu L."/>
            <person name="Ma J."/>
        </authorList>
    </citation>
    <scope>NUCLEOTIDE SEQUENCE [LARGE SCALE GENOMIC DNA]</scope>
    <source>
        <strain evidence="2">CCUG 63563</strain>
    </source>
</reference>
<organism evidence="1 2">
    <name type="scientific">Savagea faecisuis</name>
    <dbReference type="NCBI Taxonomy" id="1274803"/>
    <lineage>
        <taxon>Bacteria</taxon>
        <taxon>Bacillati</taxon>
        <taxon>Bacillota</taxon>
        <taxon>Bacilli</taxon>
        <taxon>Bacillales</taxon>
        <taxon>Caryophanaceae</taxon>
        <taxon>Savagea</taxon>
    </lineage>
</organism>
<dbReference type="Proteomes" id="UP001596976">
    <property type="component" value="Unassembled WGS sequence"/>
</dbReference>
<dbReference type="RefSeq" id="WP_381009833.1">
    <property type="nucleotide sequence ID" value="NZ_JBHTJF010000016.1"/>
</dbReference>
<evidence type="ECO:0000313" key="2">
    <source>
        <dbReference type="Proteomes" id="UP001596976"/>
    </source>
</evidence>
<evidence type="ECO:0008006" key="3">
    <source>
        <dbReference type="Google" id="ProtNLM"/>
    </source>
</evidence>
<accession>A0ABW3GVI8</accession>
<comment type="caution">
    <text evidence="1">The sequence shown here is derived from an EMBL/GenBank/DDBJ whole genome shotgun (WGS) entry which is preliminary data.</text>
</comment>